<organism evidence="1 2">
    <name type="scientific">Folsomia candida</name>
    <name type="common">Springtail</name>
    <dbReference type="NCBI Taxonomy" id="158441"/>
    <lineage>
        <taxon>Eukaryota</taxon>
        <taxon>Metazoa</taxon>
        <taxon>Ecdysozoa</taxon>
        <taxon>Arthropoda</taxon>
        <taxon>Hexapoda</taxon>
        <taxon>Collembola</taxon>
        <taxon>Entomobryomorpha</taxon>
        <taxon>Isotomoidea</taxon>
        <taxon>Isotomidae</taxon>
        <taxon>Proisotominae</taxon>
        <taxon>Folsomia</taxon>
    </lineage>
</organism>
<sequence length="455" mass="51827">MDLDNNHDNENPHLAVKLPEIATNIVTFLPKSDLISCTLINSAWEQEARKRLLFLSHFILDAENVAHHQEISSVRGNSARNIGVVEFPNLSREGPCGNFISTHGHKVNRLETRLLPPDVTWPQYFETLSNSFPNLTSVVLLIDNLDNTDSPQNRVFFPKVKNLAIYTPWNFMKPQEILSTQLAPLFPNLVTLFCQRIRQSVVESFLHFSPNVTSLILINVPLFDPIRENTVKLTRLEIGHDYIHTLLPAGLTAMLKMSSGTLETLSLARVENIDPSKVRNDKRLLVCFPILPKLRVFEIVHNDFSTKLEGKVSPQATPAINLKFEKGSAQTKLPYAEQFPVLETLRFWKGASSRKEKLTEQEFFEGVVSFLYNSFLHSTNTPCESLRDLAIPLKEDRDEKFKVFDVSESAESKEVDVQGGFEWKNVGEFLDRLDDVFPNLVHLYKVEDEKELGTE</sequence>
<evidence type="ECO:0000313" key="2">
    <source>
        <dbReference type="Proteomes" id="UP000198287"/>
    </source>
</evidence>
<evidence type="ECO:0008006" key="3">
    <source>
        <dbReference type="Google" id="ProtNLM"/>
    </source>
</evidence>
<keyword evidence="2" id="KW-1185">Reference proteome</keyword>
<name>A0A226EUX9_FOLCA</name>
<dbReference type="OrthoDB" id="2382755at2759"/>
<proteinExistence type="predicted"/>
<gene>
    <name evidence="1" type="ORF">Fcan01_00176</name>
</gene>
<evidence type="ECO:0000313" key="1">
    <source>
        <dbReference type="EMBL" id="OXA61413.1"/>
    </source>
</evidence>
<accession>A0A226EUX9</accession>
<reference evidence="1 2" key="1">
    <citation type="submission" date="2015-12" db="EMBL/GenBank/DDBJ databases">
        <title>The genome of Folsomia candida.</title>
        <authorList>
            <person name="Faddeeva A."/>
            <person name="Derks M.F."/>
            <person name="Anvar Y."/>
            <person name="Smit S."/>
            <person name="Van Straalen N."/>
            <person name="Roelofs D."/>
        </authorList>
    </citation>
    <scope>NUCLEOTIDE SEQUENCE [LARGE SCALE GENOMIC DNA]</scope>
    <source>
        <strain evidence="1 2">VU population</strain>
        <tissue evidence="1">Whole body</tissue>
    </source>
</reference>
<dbReference type="EMBL" id="LNIX01000001">
    <property type="protein sequence ID" value="OXA61413.1"/>
    <property type="molecule type" value="Genomic_DNA"/>
</dbReference>
<protein>
    <recommendedName>
        <fullName evidence="3">F-box domain-containing protein</fullName>
    </recommendedName>
</protein>
<dbReference type="Proteomes" id="UP000198287">
    <property type="component" value="Unassembled WGS sequence"/>
</dbReference>
<comment type="caution">
    <text evidence="1">The sequence shown here is derived from an EMBL/GenBank/DDBJ whole genome shotgun (WGS) entry which is preliminary data.</text>
</comment>
<dbReference type="AlphaFoldDB" id="A0A226EUX9"/>